<evidence type="ECO:0000313" key="3">
    <source>
        <dbReference type="EMBL" id="CAH3176532.1"/>
    </source>
</evidence>
<evidence type="ECO:0000313" key="4">
    <source>
        <dbReference type="Proteomes" id="UP001159405"/>
    </source>
</evidence>
<sequence>MLSGIRRLSLKQSSWRILSRHLSSAQTKAALKPFYFAVHPDLFGQYPIQRSINEDSLKKLNSYLEDLQKKKPVNPTHLMFYLKNDTATALEEGSETFKTVRVSLFSRDVSFTISHILKTCGMLEDLVTLHQNNRDSKLSVALPYDAPNHWLHVYQQFSDRQSPVDLAQLQRNSRSTLKDFLVQNIKNAKEKQESSKPLLKENALLSETICKELGLKQLESASGWSYSSHHGCLKNFLRLCYTKQSELQRLNGRTVVFTDWTGIDPHGRVMLNIRDTPQFWLSLLSSLEDYDVLVSQVPTWQRRLSSLLGDMKIVFDQDSPSVSVTEYLSYLYRIVSSMRRELLGSVDMSTCFQPREFKDIAIRILSPADSLSLSLGGEFRIPPSIPSELIVDFLVKNKQKSLELQEENERNLVIQDKAIKECQEKLQLVCLLKDPSVSPLQMSDCCERLSRQDNPDLSGANLTVSKYYHVNEDGHISIPWNWK</sequence>
<dbReference type="PANTHER" id="PTHR31596">
    <property type="entry name" value="T-CELL ACTIVATION INHIBITOR, MITOCHONDRIAL"/>
    <property type="match status" value="1"/>
</dbReference>
<protein>
    <recommendedName>
        <fullName evidence="5">T-cell activation inhibitor, mitochondrial</fullName>
    </recommendedName>
</protein>
<evidence type="ECO:0000259" key="1">
    <source>
        <dbReference type="Pfam" id="PF14687"/>
    </source>
</evidence>
<dbReference type="Proteomes" id="UP001159405">
    <property type="component" value="Unassembled WGS sequence"/>
</dbReference>
<comment type="caution">
    <text evidence="3">The sequence shown here is derived from an EMBL/GenBank/DDBJ whole genome shotgun (WGS) entry which is preliminary data.</text>
</comment>
<dbReference type="InterPro" id="IPR027989">
    <property type="entry name" value="DUF4461"/>
</dbReference>
<evidence type="ECO:0000259" key="2">
    <source>
        <dbReference type="Pfam" id="PF14688"/>
    </source>
</evidence>
<evidence type="ECO:0008006" key="5">
    <source>
        <dbReference type="Google" id="ProtNLM"/>
    </source>
</evidence>
<feature type="domain" description="DUF4460" evidence="1">
    <location>
        <begin position="19"/>
        <end position="121"/>
    </location>
</feature>
<dbReference type="InterPro" id="IPR027986">
    <property type="entry name" value="TCAIM"/>
</dbReference>
<dbReference type="Pfam" id="PF14688">
    <property type="entry name" value="DUF4461"/>
    <property type="match status" value="1"/>
</dbReference>
<dbReference type="InterPro" id="IPR028031">
    <property type="entry name" value="DUF4460"/>
</dbReference>
<proteinExistence type="predicted"/>
<reference evidence="3 4" key="1">
    <citation type="submission" date="2022-05" db="EMBL/GenBank/DDBJ databases">
        <authorList>
            <consortium name="Genoscope - CEA"/>
            <person name="William W."/>
        </authorList>
    </citation>
    <scope>NUCLEOTIDE SEQUENCE [LARGE SCALE GENOMIC DNA]</scope>
</reference>
<organism evidence="3 4">
    <name type="scientific">Porites lobata</name>
    <dbReference type="NCBI Taxonomy" id="104759"/>
    <lineage>
        <taxon>Eukaryota</taxon>
        <taxon>Metazoa</taxon>
        <taxon>Cnidaria</taxon>
        <taxon>Anthozoa</taxon>
        <taxon>Hexacorallia</taxon>
        <taxon>Scleractinia</taxon>
        <taxon>Fungiina</taxon>
        <taxon>Poritidae</taxon>
        <taxon>Porites</taxon>
    </lineage>
</organism>
<keyword evidence="4" id="KW-1185">Reference proteome</keyword>
<dbReference type="Pfam" id="PF14687">
    <property type="entry name" value="DUF4460"/>
    <property type="match status" value="1"/>
</dbReference>
<feature type="domain" description="DUF4461" evidence="2">
    <location>
        <begin position="176"/>
        <end position="483"/>
    </location>
</feature>
<name>A0ABN8RC10_9CNID</name>
<dbReference type="EMBL" id="CALNXK010000214">
    <property type="protein sequence ID" value="CAH3176532.1"/>
    <property type="molecule type" value="Genomic_DNA"/>
</dbReference>
<dbReference type="PANTHER" id="PTHR31596:SF1">
    <property type="entry name" value="T-CELL ACTIVATION INHIBITOR, MITOCHONDRIAL"/>
    <property type="match status" value="1"/>
</dbReference>
<gene>
    <name evidence="3" type="ORF">PLOB_00018287</name>
</gene>
<accession>A0ABN8RC10</accession>